<feature type="region of interest" description="Disordered" evidence="1">
    <location>
        <begin position="400"/>
        <end position="433"/>
    </location>
</feature>
<name>A0A0N4TUW3_BRUPA</name>
<evidence type="ECO:0000256" key="1">
    <source>
        <dbReference type="SAM" id="MobiDB-lite"/>
    </source>
</evidence>
<feature type="region of interest" description="Disordered" evidence="1">
    <location>
        <begin position="194"/>
        <end position="235"/>
    </location>
</feature>
<reference evidence="4" key="1">
    <citation type="submission" date="2017-02" db="UniProtKB">
        <authorList>
            <consortium name="WormBaseParasite"/>
        </authorList>
    </citation>
    <scope>IDENTIFICATION</scope>
</reference>
<dbReference type="WBParaSite" id="BPAG_0001260201-mRNA-1">
    <property type="protein sequence ID" value="BPAG_0001260201-mRNA-1"/>
    <property type="gene ID" value="BPAG_0001260201"/>
</dbReference>
<dbReference type="GO" id="GO:0003713">
    <property type="term" value="F:transcription coactivator activity"/>
    <property type="evidence" value="ECO:0007669"/>
    <property type="project" value="TreeGrafter"/>
</dbReference>
<dbReference type="GO" id="GO:0016592">
    <property type="term" value="C:mediator complex"/>
    <property type="evidence" value="ECO:0007669"/>
    <property type="project" value="TreeGrafter"/>
</dbReference>
<organism evidence="4">
    <name type="scientific">Brugia pahangi</name>
    <name type="common">Filarial nematode worm</name>
    <dbReference type="NCBI Taxonomy" id="6280"/>
    <lineage>
        <taxon>Eukaryota</taxon>
        <taxon>Metazoa</taxon>
        <taxon>Ecdysozoa</taxon>
        <taxon>Nematoda</taxon>
        <taxon>Chromadorea</taxon>
        <taxon>Rhabditida</taxon>
        <taxon>Spirurina</taxon>
        <taxon>Spiruromorpha</taxon>
        <taxon>Filarioidea</taxon>
        <taxon>Onchocercidae</taxon>
        <taxon>Brugia</taxon>
    </lineage>
</organism>
<evidence type="ECO:0000313" key="2">
    <source>
        <dbReference type="EMBL" id="VDN93750.1"/>
    </source>
</evidence>
<dbReference type="EMBL" id="UZAD01013303">
    <property type="protein sequence ID" value="VDN93750.1"/>
    <property type="molecule type" value="Genomic_DNA"/>
</dbReference>
<accession>A0A0N4TUW3</accession>
<dbReference type="GO" id="GO:0045944">
    <property type="term" value="P:positive regulation of transcription by RNA polymerase II"/>
    <property type="evidence" value="ECO:0007669"/>
    <property type="project" value="TreeGrafter"/>
</dbReference>
<dbReference type="Gene3D" id="1.20.120.330">
    <property type="entry name" value="Nucleotidyltransferases domain 2"/>
    <property type="match status" value="3"/>
</dbReference>
<gene>
    <name evidence="2" type="ORF">BPAG_LOCUS12564</name>
</gene>
<dbReference type="Proteomes" id="UP000278627">
    <property type="component" value="Unassembled WGS sequence"/>
</dbReference>
<dbReference type="PANTHER" id="PTHR46007:SF12">
    <property type="entry name" value="C2H2-TYPE DOMAIN-CONTAINING PROTEIN-RELATED"/>
    <property type="match status" value="1"/>
</dbReference>
<sequence>MHIGDLKRAVEDVVLRPDDNRLSEMEKRSTIAALDLCQLGQIQQTLPCISTSNQNEIQQQQQQQQQQIATTLTSSSYSGEMLTSSTESTCSTSITTSSGHILGAPPLSMRQIQQTLPCISTSNQNEIQQQQQQQQQQIATTLTSSSYSGEMLTSSTESTCSTSITTSSGHILGAPPLSMSTSLDTMVLRQTLSFRPSLGGSGGGGGGSGSGVSRRSSRVIPHYSHSKRKRAPPLSMSTSLDTMLGQIQQTLPCISTSNQNEIQQQQQQQQQQIATTLTSSSYSGEMLTSSTESTCSTSITTSSGHILGAPPLSMSTSLDTMVLRQTLSFRPSLGGSGGGGGGSGSGVSRRSSRVIPHYSHSKRKRSNSVSSCMNKSFLTQHGIASTAGISETTIGGASAISLPQTTRHTPFRFGDFDENSSSATGGDNPMISHTITSLTEPISIQQQQQQQLLLSEEWTRICNERGNDDPNRQQSNKFEDIIANRQKINNNCAPKLFPVSSFTAFREAHKAYDSEDNEEQMEYIIANRQKINNNCAPKLFPVSSFTAFREAHKAYDSEDNEEQMECD</sequence>
<reference evidence="2 3" key="2">
    <citation type="submission" date="2018-11" db="EMBL/GenBank/DDBJ databases">
        <authorList>
            <consortium name="Pathogen Informatics"/>
        </authorList>
    </citation>
    <scope>NUCLEOTIDE SEQUENCE [LARGE SCALE GENOMIC DNA]</scope>
</reference>
<dbReference type="PANTHER" id="PTHR46007">
    <property type="entry name" value="MEDIATOR OF RNA POLYMERASE II TRANSCRIPTION SUBUNIT 12"/>
    <property type="match status" value="1"/>
</dbReference>
<feature type="compositionally biased region" description="Polar residues" evidence="1">
    <location>
        <begin position="419"/>
        <end position="433"/>
    </location>
</feature>
<evidence type="ECO:0000313" key="3">
    <source>
        <dbReference type="Proteomes" id="UP000278627"/>
    </source>
</evidence>
<feature type="compositionally biased region" description="Gly residues" evidence="1">
    <location>
        <begin position="334"/>
        <end position="345"/>
    </location>
</feature>
<protein>
    <submittedName>
        <fullName evidence="4">Non-specific serine/threonine protein kinase</fullName>
    </submittedName>
</protein>
<keyword evidence="3" id="KW-1185">Reference proteome</keyword>
<proteinExistence type="predicted"/>
<evidence type="ECO:0000313" key="4">
    <source>
        <dbReference type="WBParaSite" id="BPAG_0001260201-mRNA-1"/>
    </source>
</evidence>
<feature type="compositionally biased region" description="Gly residues" evidence="1">
    <location>
        <begin position="199"/>
        <end position="210"/>
    </location>
</feature>
<dbReference type="InterPro" id="IPR051647">
    <property type="entry name" value="Mediator_comp_sub12"/>
</dbReference>
<dbReference type="AlphaFoldDB" id="A0A0N4TUW3"/>
<feature type="region of interest" description="Disordered" evidence="1">
    <location>
        <begin position="329"/>
        <end position="371"/>
    </location>
</feature>